<comment type="caution">
    <text evidence="2">The sequence shown here is derived from an EMBL/GenBank/DDBJ whole genome shotgun (WGS) entry which is preliminary data.</text>
</comment>
<proteinExistence type="predicted"/>
<dbReference type="InterPro" id="IPR000868">
    <property type="entry name" value="Isochorismatase-like_dom"/>
</dbReference>
<dbReference type="RefSeq" id="WP_285523061.1">
    <property type="nucleotide sequence ID" value="NZ_JASNGB010000067.1"/>
</dbReference>
<evidence type="ECO:0000313" key="3">
    <source>
        <dbReference type="Proteomes" id="UP001302059"/>
    </source>
</evidence>
<gene>
    <name evidence="2" type="ORF">QOL99_08735</name>
</gene>
<dbReference type="GO" id="GO:0016787">
    <property type="term" value="F:hydrolase activity"/>
    <property type="evidence" value="ECO:0007669"/>
    <property type="project" value="UniProtKB-KW"/>
</dbReference>
<dbReference type="InterPro" id="IPR044717">
    <property type="entry name" value="NIC1"/>
</dbReference>
<sequence length="230" mass="24998">MTPPAPTLREQAIQQAELLEHWLADLPALTLKAPPERVAVVCVDLIEGFTRQGPLASPRVAAVIPRVTGLIRSLLDAGVRAGNVVLVQDSHPEDAREFAAYPPHCVAGTPEAGAVAELRALPEFAHFQHFQKNSIASHTSPEFRAWLEERGADFDVVVAVGDVTDLCLYTLALHLVTDGMARQLERRVVVPEPCAQTWDAPGHPGDLYHALFLHQLERNGVQVVSGLQLA</sequence>
<name>A0ABT7JI26_9DEIO</name>
<dbReference type="PANTHER" id="PTHR47297:SF2">
    <property type="entry name" value="OS02G0606800 PROTEIN"/>
    <property type="match status" value="1"/>
</dbReference>
<keyword evidence="3" id="KW-1185">Reference proteome</keyword>
<feature type="domain" description="Isochorismatase-like" evidence="1">
    <location>
        <begin position="39"/>
        <end position="203"/>
    </location>
</feature>
<reference evidence="2 3" key="1">
    <citation type="submission" date="2023-05" db="EMBL/GenBank/DDBJ databases">
        <authorList>
            <person name="Gao F."/>
        </authorList>
    </citation>
    <scope>NUCLEOTIDE SEQUENCE [LARGE SCALE GENOMIC DNA]</scope>
    <source>
        <strain evidence="2 3">MIMF12</strain>
    </source>
</reference>
<dbReference type="SUPFAM" id="SSF52499">
    <property type="entry name" value="Isochorismatase-like hydrolases"/>
    <property type="match status" value="1"/>
</dbReference>
<keyword evidence="2" id="KW-0378">Hydrolase</keyword>
<protein>
    <submittedName>
        <fullName evidence="2">Cysteine hydrolase family protein</fullName>
    </submittedName>
</protein>
<dbReference type="PANTHER" id="PTHR47297">
    <property type="match status" value="1"/>
</dbReference>
<organism evidence="2 3">
    <name type="scientific">Deinococcus rhizophilus</name>
    <dbReference type="NCBI Taxonomy" id="3049544"/>
    <lineage>
        <taxon>Bacteria</taxon>
        <taxon>Thermotogati</taxon>
        <taxon>Deinococcota</taxon>
        <taxon>Deinococci</taxon>
        <taxon>Deinococcales</taxon>
        <taxon>Deinococcaceae</taxon>
        <taxon>Deinococcus</taxon>
    </lineage>
</organism>
<evidence type="ECO:0000313" key="2">
    <source>
        <dbReference type="EMBL" id="MDL2344237.1"/>
    </source>
</evidence>
<dbReference type="InterPro" id="IPR036380">
    <property type="entry name" value="Isochorismatase-like_sf"/>
</dbReference>
<evidence type="ECO:0000259" key="1">
    <source>
        <dbReference type="Pfam" id="PF00857"/>
    </source>
</evidence>
<dbReference type="EMBL" id="JASNGB010000067">
    <property type="protein sequence ID" value="MDL2344237.1"/>
    <property type="molecule type" value="Genomic_DNA"/>
</dbReference>
<accession>A0ABT7JI26</accession>
<dbReference type="Proteomes" id="UP001302059">
    <property type="component" value="Unassembled WGS sequence"/>
</dbReference>
<dbReference type="Gene3D" id="3.40.50.850">
    <property type="entry name" value="Isochorismatase-like"/>
    <property type="match status" value="1"/>
</dbReference>
<dbReference type="Pfam" id="PF00857">
    <property type="entry name" value="Isochorismatase"/>
    <property type="match status" value="1"/>
</dbReference>